<dbReference type="EMBL" id="GDIP01215156">
    <property type="protein sequence ID" value="JAJ08246.1"/>
    <property type="molecule type" value="Transcribed_RNA"/>
</dbReference>
<reference evidence="1" key="1">
    <citation type="submission" date="2015-10" db="EMBL/GenBank/DDBJ databases">
        <title>Daphnia magna gene sets from two clonal populations assembled and annotated with EvidentialGene.</title>
        <authorList>
            <person name="Gilbert D."/>
            <person name="Podicheti R."/>
            <person name="Orsini L."/>
            <person name="Colbourne J."/>
            <person name="Pfrender M."/>
        </authorList>
    </citation>
    <scope>NUCLEOTIDE SEQUENCE</scope>
</reference>
<dbReference type="AlphaFoldDB" id="A0A0P4ZEV3"/>
<evidence type="ECO:0000313" key="1">
    <source>
        <dbReference type="EMBL" id="JAJ08246.1"/>
    </source>
</evidence>
<evidence type="ECO:0000313" key="2">
    <source>
        <dbReference type="EMBL" id="JAN20415.1"/>
    </source>
</evidence>
<name>A0A0P4ZEV3_9CRUS</name>
<proteinExistence type="predicted"/>
<dbReference type="EMBL" id="GDIQ01074322">
    <property type="protein sequence ID" value="JAN20415.1"/>
    <property type="molecule type" value="Transcribed_RNA"/>
</dbReference>
<protein>
    <submittedName>
        <fullName evidence="1">Uncharacterized protein</fullName>
    </submittedName>
</protein>
<sequence length="61" mass="7181">MAQPSMSVYTTYRPKIALSKREQKRNKNQLACKNVKRSQMLHDSFRVLDELLPLWNGYSPI</sequence>
<reference evidence="2" key="2">
    <citation type="submission" date="2015-10" db="EMBL/GenBank/DDBJ databases">
        <title>EvidentialGene: Evidence-directed Construction of Complete mRNA Transcriptomes without Genomes.</title>
        <authorList>
            <person name="Gilbert D.G."/>
        </authorList>
    </citation>
    <scope>NUCLEOTIDE SEQUENCE</scope>
</reference>
<reference evidence="1" key="3">
    <citation type="submission" date="2015-10" db="EMBL/GenBank/DDBJ databases">
        <authorList>
            <person name="Gilbert D.G."/>
        </authorList>
    </citation>
    <scope>NUCLEOTIDE SEQUENCE</scope>
</reference>
<organism evidence="1">
    <name type="scientific">Daphnia magna</name>
    <dbReference type="NCBI Taxonomy" id="35525"/>
    <lineage>
        <taxon>Eukaryota</taxon>
        <taxon>Metazoa</taxon>
        <taxon>Ecdysozoa</taxon>
        <taxon>Arthropoda</taxon>
        <taxon>Crustacea</taxon>
        <taxon>Branchiopoda</taxon>
        <taxon>Diplostraca</taxon>
        <taxon>Cladocera</taxon>
        <taxon>Anomopoda</taxon>
        <taxon>Daphniidae</taxon>
        <taxon>Daphnia</taxon>
    </lineage>
</organism>
<accession>A0A0P4ZEV3</accession>